<dbReference type="Proteomes" id="UP000284892">
    <property type="component" value="Unassembled WGS sequence"/>
</dbReference>
<organism evidence="1 2">
    <name type="scientific">Ichthyenterobacterium magnum</name>
    <dbReference type="NCBI Taxonomy" id="1230530"/>
    <lineage>
        <taxon>Bacteria</taxon>
        <taxon>Pseudomonadati</taxon>
        <taxon>Bacteroidota</taxon>
        <taxon>Flavobacteriia</taxon>
        <taxon>Flavobacteriales</taxon>
        <taxon>Flavobacteriaceae</taxon>
        <taxon>Ichthyenterobacterium</taxon>
    </lineage>
</organism>
<evidence type="ECO:0000313" key="2">
    <source>
        <dbReference type="Proteomes" id="UP000284892"/>
    </source>
</evidence>
<sequence>MSQDISIMLTVDVKGLHNDPENPLKYINLSDNQPSDGYDNPNNKSTFDTIADSNTLVSWSAQDEGTGNLVIITGLKFEGAPEGFFEKPPYQLGDDSWVAILGTNTLEYNLASEYTITFDDGVRGDREIPIDPKLQIRGKGV</sequence>
<comment type="caution">
    <text evidence="1">The sequence shown here is derived from an EMBL/GenBank/DDBJ whole genome shotgun (WGS) entry which is preliminary data.</text>
</comment>
<accession>A0A420DM99</accession>
<reference evidence="1 2" key="1">
    <citation type="submission" date="2018-09" db="EMBL/GenBank/DDBJ databases">
        <title>Genomic Encyclopedia of Archaeal and Bacterial Type Strains, Phase II (KMG-II): from individual species to whole genera.</title>
        <authorList>
            <person name="Goeker M."/>
        </authorList>
    </citation>
    <scope>NUCLEOTIDE SEQUENCE [LARGE SCALE GENOMIC DNA]</scope>
    <source>
        <strain evidence="1 2">DSM 26283</strain>
    </source>
</reference>
<dbReference type="EMBL" id="RAQJ01000002">
    <property type="protein sequence ID" value="RKE95372.1"/>
    <property type="molecule type" value="Genomic_DNA"/>
</dbReference>
<gene>
    <name evidence="1" type="ORF">BXY80_1559</name>
</gene>
<dbReference type="AlphaFoldDB" id="A0A420DM99"/>
<name>A0A420DM99_9FLAO</name>
<evidence type="ECO:0000313" key="1">
    <source>
        <dbReference type="EMBL" id="RKE95372.1"/>
    </source>
</evidence>
<dbReference type="OrthoDB" id="1442676at2"/>
<keyword evidence="2" id="KW-1185">Reference proteome</keyword>
<proteinExistence type="predicted"/>
<dbReference type="RefSeq" id="WP_120200683.1">
    <property type="nucleotide sequence ID" value="NZ_RAQJ01000002.1"/>
</dbReference>
<protein>
    <submittedName>
        <fullName evidence="1">Uncharacterized protein</fullName>
    </submittedName>
</protein>